<reference evidence="1 2" key="1">
    <citation type="submission" date="2023-09" db="EMBL/GenBank/DDBJ databases">
        <title>Complete Genome and Methylome dissection of Bacillus brevis NEB573 original source of BbsI restriction endonuclease.</title>
        <authorList>
            <person name="Fomenkov A."/>
            <person name="Roberts R.D."/>
        </authorList>
    </citation>
    <scope>NUCLEOTIDE SEQUENCE [LARGE SCALE GENOMIC DNA]</scope>
    <source>
        <strain evidence="1 2">NEB573</strain>
    </source>
</reference>
<keyword evidence="2" id="KW-1185">Reference proteome</keyword>
<dbReference type="Proteomes" id="UP001256827">
    <property type="component" value="Chromosome"/>
</dbReference>
<proteinExistence type="predicted"/>
<organism evidence="1 2">
    <name type="scientific">Brevibacillus brevis</name>
    <name type="common">Bacillus brevis</name>
    <dbReference type="NCBI Taxonomy" id="1393"/>
    <lineage>
        <taxon>Bacteria</taxon>
        <taxon>Bacillati</taxon>
        <taxon>Bacillota</taxon>
        <taxon>Bacilli</taxon>
        <taxon>Bacillales</taxon>
        <taxon>Paenibacillaceae</taxon>
        <taxon>Brevibacillus</taxon>
    </lineage>
</organism>
<gene>
    <name evidence="1" type="ORF">RGB73_00330</name>
</gene>
<dbReference type="Pfam" id="PF18742">
    <property type="entry name" value="DpnII-MboI"/>
    <property type="match status" value="1"/>
</dbReference>
<evidence type="ECO:0000313" key="1">
    <source>
        <dbReference type="EMBL" id="WNC14883.1"/>
    </source>
</evidence>
<name>A0ABY9T4P9_BREBE</name>
<dbReference type="RefSeq" id="WP_310767686.1">
    <property type="nucleotide sequence ID" value="NZ_CP134050.1"/>
</dbReference>
<dbReference type="EMBL" id="CP134050">
    <property type="protein sequence ID" value="WNC14883.1"/>
    <property type="molecule type" value="Genomic_DNA"/>
</dbReference>
<evidence type="ECO:0000313" key="2">
    <source>
        <dbReference type="Proteomes" id="UP001256827"/>
    </source>
</evidence>
<sequence>MELTEILDSIEILIESSKEDFGSKQYVAYEKYVTEYNEILNNLHSLEMFKELKLIEYVPSGKKAASGVGITQAEIAKHREVVYEATKLYKRVRTILKPTSEEVNPLNILELLFVKFHSVARQLRVRHSKRDTLDVNDEYDVQDLLHALLKIYFDDIRVEEWTPSYAGSSKRMDFLLKNEGIVVEVKKTRDKLSDKEVGEQLIIDTATYEVHPNCKTLVCFVYDPEGRIGNPKGLENDLSKESEQGMNVYTYIFPK</sequence>
<accession>A0ABY9T4P9</accession>
<protein>
    <submittedName>
        <fullName evidence="1">Uncharacterized protein</fullName>
    </submittedName>
</protein>